<keyword evidence="3" id="KW-1185">Reference proteome</keyword>
<dbReference type="Proteomes" id="UP000321258">
    <property type="component" value="Unassembled WGS sequence"/>
</dbReference>
<evidence type="ECO:0000313" key="3">
    <source>
        <dbReference type="Proteomes" id="UP000321258"/>
    </source>
</evidence>
<dbReference type="AlphaFoldDB" id="A0A512IK30"/>
<feature type="chain" id="PRO_5022101949" description="3',5'-cyclic-nucleotide phosphodiesterase" evidence="1">
    <location>
        <begin position="37"/>
        <end position="98"/>
    </location>
</feature>
<proteinExistence type="predicted"/>
<dbReference type="OrthoDB" id="8245037at2"/>
<reference evidence="2 3" key="1">
    <citation type="submission" date="2019-07" db="EMBL/GenBank/DDBJ databases">
        <title>Whole genome shotgun sequence of Methylobacterium haplocladii NBRC 107714.</title>
        <authorList>
            <person name="Hosoyama A."/>
            <person name="Uohara A."/>
            <person name="Ohji S."/>
            <person name="Ichikawa N."/>
        </authorList>
    </citation>
    <scope>NUCLEOTIDE SEQUENCE [LARGE SCALE GENOMIC DNA]</scope>
    <source>
        <strain evidence="2 3">NBRC 107714</strain>
    </source>
</reference>
<evidence type="ECO:0000313" key="2">
    <source>
        <dbReference type="EMBL" id="GEO98022.1"/>
    </source>
</evidence>
<evidence type="ECO:0008006" key="4">
    <source>
        <dbReference type="Google" id="ProtNLM"/>
    </source>
</evidence>
<accession>A0A512IK30</accession>
<sequence length="98" mass="10536">MISDTARFGSPSKGLSTVLKIAPFAILLAATSPALAQRDDPGLQLNCANDFFRLCAGVDPNSPDADKCMNRNRPRLSAECKSAIGDFDRREPGKIKGR</sequence>
<organism evidence="2 3">
    <name type="scientific">Methylobacterium haplocladii</name>
    <dbReference type="NCBI Taxonomy" id="1176176"/>
    <lineage>
        <taxon>Bacteria</taxon>
        <taxon>Pseudomonadati</taxon>
        <taxon>Pseudomonadota</taxon>
        <taxon>Alphaproteobacteria</taxon>
        <taxon>Hyphomicrobiales</taxon>
        <taxon>Methylobacteriaceae</taxon>
        <taxon>Methylobacterium</taxon>
    </lineage>
</organism>
<comment type="caution">
    <text evidence="2">The sequence shown here is derived from an EMBL/GenBank/DDBJ whole genome shotgun (WGS) entry which is preliminary data.</text>
</comment>
<dbReference type="EMBL" id="BJZT01000004">
    <property type="protein sequence ID" value="GEO98022.1"/>
    <property type="molecule type" value="Genomic_DNA"/>
</dbReference>
<evidence type="ECO:0000256" key="1">
    <source>
        <dbReference type="SAM" id="SignalP"/>
    </source>
</evidence>
<dbReference type="RefSeq" id="WP_147076310.1">
    <property type="nucleotide sequence ID" value="NZ_BJZT01000004.1"/>
</dbReference>
<keyword evidence="1" id="KW-0732">Signal</keyword>
<name>A0A512IK30_9HYPH</name>
<feature type="signal peptide" evidence="1">
    <location>
        <begin position="1"/>
        <end position="36"/>
    </location>
</feature>
<protein>
    <recommendedName>
        <fullName evidence="4">3',5'-cyclic-nucleotide phosphodiesterase</fullName>
    </recommendedName>
</protein>
<gene>
    <name evidence="2" type="ORF">MHA02_04100</name>
</gene>